<dbReference type="AlphaFoldDB" id="A0A0B1P7S2"/>
<proteinExistence type="predicted"/>
<evidence type="ECO:0000313" key="2">
    <source>
        <dbReference type="Proteomes" id="UP000030854"/>
    </source>
</evidence>
<dbReference type="Proteomes" id="UP000030854">
    <property type="component" value="Unassembled WGS sequence"/>
</dbReference>
<accession>A0A0B1P7S2</accession>
<evidence type="ECO:0000313" key="1">
    <source>
        <dbReference type="EMBL" id="KHJ33006.1"/>
    </source>
</evidence>
<comment type="caution">
    <text evidence="1">The sequence shown here is derived from an EMBL/GenBank/DDBJ whole genome shotgun (WGS) entry which is preliminary data.</text>
</comment>
<name>A0A0B1P7S2_UNCNE</name>
<organism evidence="1 2">
    <name type="scientific">Uncinula necator</name>
    <name type="common">Grape powdery mildew</name>
    <dbReference type="NCBI Taxonomy" id="52586"/>
    <lineage>
        <taxon>Eukaryota</taxon>
        <taxon>Fungi</taxon>
        <taxon>Dikarya</taxon>
        <taxon>Ascomycota</taxon>
        <taxon>Pezizomycotina</taxon>
        <taxon>Leotiomycetes</taxon>
        <taxon>Erysiphales</taxon>
        <taxon>Erysiphaceae</taxon>
        <taxon>Erysiphe</taxon>
    </lineage>
</organism>
<reference evidence="1 2" key="1">
    <citation type="journal article" date="2014" name="BMC Genomics">
        <title>Adaptive genomic structural variation in the grape powdery mildew pathogen, Erysiphe necator.</title>
        <authorList>
            <person name="Jones L."/>
            <person name="Riaz S."/>
            <person name="Morales-Cruz A."/>
            <person name="Amrine K.C."/>
            <person name="McGuire B."/>
            <person name="Gubler W.D."/>
            <person name="Walker M.A."/>
            <person name="Cantu D."/>
        </authorList>
    </citation>
    <scope>NUCLEOTIDE SEQUENCE [LARGE SCALE GENOMIC DNA]</scope>
    <source>
        <strain evidence="2">c</strain>
    </source>
</reference>
<keyword evidence="2" id="KW-1185">Reference proteome</keyword>
<dbReference type="EMBL" id="JNVN01001671">
    <property type="protein sequence ID" value="KHJ33006.1"/>
    <property type="molecule type" value="Genomic_DNA"/>
</dbReference>
<protein>
    <submittedName>
        <fullName evidence="1">Uncharacterized protein</fullName>
    </submittedName>
</protein>
<gene>
    <name evidence="1" type="ORF">EV44_g4991</name>
</gene>
<dbReference type="HOGENOM" id="CLU_689277_0_0_1"/>
<sequence length="400" mass="45354">MSCAVMSAHDRDSYIKRYDDCTPFPYSPTSTITVDEPTSHYDKVIDLKNIPPAEKLSDSNLIKHQALDFECIYDDNTYDSQADDDRSSLTSLLEAFTDTLATPPSTSWESDSVQQPAITEDTLSRIWNNRAFTQNSELYTEQPQFYTTSCGYSAQFSTSLTVKDCVEKSYLKRHSSISQLAPRSSFCYSTIEKYPKISPNMPLHRTCKSWPNRISHSTSLPLLSHQILNEKPSDKISTTMGPKSRTSDLSTCATLVSTSPIRSTYECKQSYHFGEGTTLNKSEEFSCNTQKYGFTVSNSPGFSVEIEKSSWDSDDEDDDADTVHDEGTFADLGLTWPRFGRIQMHEIKRKFRIGISNTVHENHNIDQSKDKWQEAKKKSTEGKKRLAYALRGFLRLRVPA</sequence>